<proteinExistence type="predicted"/>
<evidence type="ECO:0000313" key="4">
    <source>
        <dbReference type="Proteomes" id="UP000322634"/>
    </source>
</evidence>
<gene>
    <name evidence="3" type="ORF">FXF65_07380</name>
</gene>
<dbReference type="EMBL" id="VSFF01000003">
    <property type="protein sequence ID" value="TYC16422.1"/>
    <property type="molecule type" value="Genomic_DNA"/>
</dbReference>
<name>A0A5D0UFJ9_9ACTN</name>
<dbReference type="AlphaFoldDB" id="A0A5D0UFJ9"/>
<dbReference type="PANTHER" id="PTHR21366:SF31">
    <property type="entry name" value="METALLOTHIOL TRANSFERASE FOSB"/>
    <property type="match status" value="1"/>
</dbReference>
<protein>
    <submittedName>
        <fullName evidence="3">VOC family protein</fullName>
    </submittedName>
</protein>
<dbReference type="InterPro" id="IPR037523">
    <property type="entry name" value="VOC_core"/>
</dbReference>
<organism evidence="3 4">
    <name type="scientific">Actinomadura syzygii</name>
    <dbReference type="NCBI Taxonomy" id="1427538"/>
    <lineage>
        <taxon>Bacteria</taxon>
        <taxon>Bacillati</taxon>
        <taxon>Actinomycetota</taxon>
        <taxon>Actinomycetes</taxon>
        <taxon>Streptosporangiales</taxon>
        <taxon>Thermomonosporaceae</taxon>
        <taxon>Actinomadura</taxon>
    </lineage>
</organism>
<feature type="compositionally biased region" description="Low complexity" evidence="1">
    <location>
        <begin position="201"/>
        <end position="213"/>
    </location>
</feature>
<accession>A0A5D0UFJ9</accession>
<evidence type="ECO:0000256" key="1">
    <source>
        <dbReference type="SAM" id="MobiDB-lite"/>
    </source>
</evidence>
<dbReference type="InterPro" id="IPR050383">
    <property type="entry name" value="GlyoxalaseI/FosfomycinResist"/>
</dbReference>
<feature type="region of interest" description="Disordered" evidence="1">
    <location>
        <begin position="184"/>
        <end position="213"/>
    </location>
</feature>
<dbReference type="InterPro" id="IPR004360">
    <property type="entry name" value="Glyas_Fos-R_dOase_dom"/>
</dbReference>
<dbReference type="Gene3D" id="3.10.180.10">
    <property type="entry name" value="2,3-Dihydroxybiphenyl 1,2-Dioxygenase, domain 1"/>
    <property type="match status" value="1"/>
</dbReference>
<dbReference type="SUPFAM" id="SSF54593">
    <property type="entry name" value="Glyoxalase/Bleomycin resistance protein/Dihydroxybiphenyl dioxygenase"/>
    <property type="match status" value="1"/>
</dbReference>
<sequence>MAAPQVFTYKRESSSVTRKNTEFELRGVNHLALVCADMQRTVDFYRGVLGMPLIKTIELPMGWGQHFFFDCGGGDALAFFWFPDAPEGVPGVSAPKDLPDRGELLSAVGSMNHVAFDVPPERIEEYRDRLVAKGVDVGVILNHDDSEFGVAPENHDGVFVRSIYFKDPDGVLVEFAAWTRELDSPSDVRHEPRTAADRTVRAAAAAASDADPP</sequence>
<dbReference type="PROSITE" id="PS51819">
    <property type="entry name" value="VOC"/>
    <property type="match status" value="1"/>
</dbReference>
<dbReference type="CDD" id="cd06587">
    <property type="entry name" value="VOC"/>
    <property type="match status" value="1"/>
</dbReference>
<keyword evidence="4" id="KW-1185">Reference proteome</keyword>
<evidence type="ECO:0000313" key="3">
    <source>
        <dbReference type="EMBL" id="TYC16422.1"/>
    </source>
</evidence>
<dbReference type="Pfam" id="PF00903">
    <property type="entry name" value="Glyoxalase"/>
    <property type="match status" value="1"/>
</dbReference>
<evidence type="ECO:0000259" key="2">
    <source>
        <dbReference type="PROSITE" id="PS51819"/>
    </source>
</evidence>
<feature type="compositionally biased region" description="Basic and acidic residues" evidence="1">
    <location>
        <begin position="184"/>
        <end position="200"/>
    </location>
</feature>
<comment type="caution">
    <text evidence="3">The sequence shown here is derived from an EMBL/GenBank/DDBJ whole genome shotgun (WGS) entry which is preliminary data.</text>
</comment>
<dbReference type="PANTHER" id="PTHR21366">
    <property type="entry name" value="GLYOXALASE FAMILY PROTEIN"/>
    <property type="match status" value="1"/>
</dbReference>
<feature type="domain" description="VOC" evidence="2">
    <location>
        <begin position="27"/>
        <end position="178"/>
    </location>
</feature>
<dbReference type="OrthoDB" id="5242400at2"/>
<dbReference type="Proteomes" id="UP000322634">
    <property type="component" value="Unassembled WGS sequence"/>
</dbReference>
<reference evidence="3 4" key="1">
    <citation type="submission" date="2019-08" db="EMBL/GenBank/DDBJ databases">
        <title>Actinomadura sp. nov. CYP1-5 isolated from mountain soil.</title>
        <authorList>
            <person name="Songsumanus A."/>
            <person name="Kuncharoen N."/>
            <person name="Kudo T."/>
            <person name="Yuki M."/>
            <person name="Igarashi Y."/>
            <person name="Tanasupawat S."/>
        </authorList>
    </citation>
    <scope>NUCLEOTIDE SEQUENCE [LARGE SCALE GENOMIC DNA]</scope>
    <source>
        <strain evidence="3 4">GKU157</strain>
    </source>
</reference>
<dbReference type="InterPro" id="IPR029068">
    <property type="entry name" value="Glyas_Bleomycin-R_OHBP_Dase"/>
</dbReference>